<reference evidence="6" key="1">
    <citation type="submission" date="2021-03" db="EMBL/GenBank/DDBJ databases">
        <title>Roseibium sp. CAU 1637 isolated from Incheon.</title>
        <authorList>
            <person name="Kim W."/>
        </authorList>
    </citation>
    <scope>NUCLEOTIDE SEQUENCE</scope>
    <source>
        <strain evidence="6">CAU 1637</strain>
    </source>
</reference>
<sequence>MAKRSREKLSISQMQALEAVATTGSFTKAAKTLGIAQPSVSNHIQAIENRFKTRFFTKSGYTALPTPALERLLPRIRAVLALLDDLEADMTRRSVLGAGELRIGYSTYQLAIPAISRFMTMYPEIRIEARAAASHDLMEHLNDGALDIAFITAREAPQGYACKTITHTHIVLVVPKIHALATQKQISWRQLEGLPLIQREASSGTRRIFEAAARLQQVTPNTILALGSWGSIASLIRAGNGFGVAMAAEISPSDPFVGIPIEDPNLKLGHYAVCQQDMMKVAAIDAFLASVTHA</sequence>
<comment type="similarity">
    <text evidence="1">Belongs to the LysR transcriptional regulatory family.</text>
</comment>
<dbReference type="Proteomes" id="UP000664779">
    <property type="component" value="Unassembled WGS sequence"/>
</dbReference>
<proteinExistence type="inferred from homology"/>
<comment type="caution">
    <text evidence="6">The sequence shown here is derived from an EMBL/GenBank/DDBJ whole genome shotgun (WGS) entry which is preliminary data.</text>
</comment>
<dbReference type="Pfam" id="PF00126">
    <property type="entry name" value="HTH_1"/>
    <property type="match status" value="1"/>
</dbReference>
<gene>
    <name evidence="6" type="ORF">J0X15_04575</name>
</gene>
<feature type="domain" description="HTH lysR-type" evidence="5">
    <location>
        <begin position="9"/>
        <end position="66"/>
    </location>
</feature>
<evidence type="ECO:0000313" key="7">
    <source>
        <dbReference type="Proteomes" id="UP000664779"/>
    </source>
</evidence>
<evidence type="ECO:0000256" key="3">
    <source>
        <dbReference type="ARBA" id="ARBA00023125"/>
    </source>
</evidence>
<keyword evidence="4" id="KW-0804">Transcription</keyword>
<dbReference type="EMBL" id="JAFLNF010000002">
    <property type="protein sequence ID" value="MBO0344490.1"/>
    <property type="molecule type" value="Genomic_DNA"/>
</dbReference>
<dbReference type="SUPFAM" id="SSF53850">
    <property type="entry name" value="Periplasmic binding protein-like II"/>
    <property type="match status" value="1"/>
</dbReference>
<evidence type="ECO:0000259" key="5">
    <source>
        <dbReference type="PROSITE" id="PS50931"/>
    </source>
</evidence>
<keyword evidence="7" id="KW-1185">Reference proteome</keyword>
<accession>A0A939ELS3</accession>
<dbReference type="PANTHER" id="PTHR30126">
    <property type="entry name" value="HTH-TYPE TRANSCRIPTIONAL REGULATOR"/>
    <property type="match status" value="1"/>
</dbReference>
<keyword evidence="3" id="KW-0238">DNA-binding</keyword>
<dbReference type="InterPro" id="IPR000847">
    <property type="entry name" value="LysR_HTH_N"/>
</dbReference>
<dbReference type="CDD" id="cd05466">
    <property type="entry name" value="PBP2_LTTR_substrate"/>
    <property type="match status" value="1"/>
</dbReference>
<dbReference type="GO" id="GO:0000976">
    <property type="term" value="F:transcription cis-regulatory region binding"/>
    <property type="evidence" value="ECO:0007669"/>
    <property type="project" value="TreeGrafter"/>
</dbReference>
<keyword evidence="2" id="KW-0805">Transcription regulation</keyword>
<dbReference type="Gene3D" id="1.10.10.10">
    <property type="entry name" value="Winged helix-like DNA-binding domain superfamily/Winged helix DNA-binding domain"/>
    <property type="match status" value="1"/>
</dbReference>
<dbReference type="PANTHER" id="PTHR30126:SF39">
    <property type="entry name" value="HTH-TYPE TRANSCRIPTIONAL REGULATOR CYSL"/>
    <property type="match status" value="1"/>
</dbReference>
<name>A0A939ELS3_9HYPH</name>
<protein>
    <submittedName>
        <fullName evidence="6">LysR family transcriptional regulator</fullName>
    </submittedName>
</protein>
<dbReference type="RefSeq" id="WP_206938566.1">
    <property type="nucleotide sequence ID" value="NZ_JAFLNF010000002.1"/>
</dbReference>
<dbReference type="Gene3D" id="3.40.190.290">
    <property type="match status" value="1"/>
</dbReference>
<evidence type="ECO:0000256" key="1">
    <source>
        <dbReference type="ARBA" id="ARBA00009437"/>
    </source>
</evidence>
<dbReference type="SUPFAM" id="SSF46785">
    <property type="entry name" value="Winged helix' DNA-binding domain"/>
    <property type="match status" value="1"/>
</dbReference>
<dbReference type="Pfam" id="PF03466">
    <property type="entry name" value="LysR_substrate"/>
    <property type="match status" value="1"/>
</dbReference>
<dbReference type="PROSITE" id="PS50931">
    <property type="entry name" value="HTH_LYSR"/>
    <property type="match status" value="1"/>
</dbReference>
<evidence type="ECO:0000313" key="6">
    <source>
        <dbReference type="EMBL" id="MBO0344490.1"/>
    </source>
</evidence>
<dbReference type="InterPro" id="IPR036388">
    <property type="entry name" value="WH-like_DNA-bd_sf"/>
</dbReference>
<organism evidence="6 7">
    <name type="scientific">Roseibium limicola</name>
    <dbReference type="NCBI Taxonomy" id="2816037"/>
    <lineage>
        <taxon>Bacteria</taxon>
        <taxon>Pseudomonadati</taxon>
        <taxon>Pseudomonadota</taxon>
        <taxon>Alphaproteobacteria</taxon>
        <taxon>Hyphomicrobiales</taxon>
        <taxon>Stappiaceae</taxon>
        <taxon>Roseibium</taxon>
    </lineage>
</organism>
<dbReference type="InterPro" id="IPR005119">
    <property type="entry name" value="LysR_subst-bd"/>
</dbReference>
<dbReference type="GO" id="GO:0003700">
    <property type="term" value="F:DNA-binding transcription factor activity"/>
    <property type="evidence" value="ECO:0007669"/>
    <property type="project" value="InterPro"/>
</dbReference>
<dbReference type="InterPro" id="IPR036390">
    <property type="entry name" value="WH_DNA-bd_sf"/>
</dbReference>
<evidence type="ECO:0000256" key="4">
    <source>
        <dbReference type="ARBA" id="ARBA00023163"/>
    </source>
</evidence>
<evidence type="ECO:0000256" key="2">
    <source>
        <dbReference type="ARBA" id="ARBA00023015"/>
    </source>
</evidence>
<dbReference type="PRINTS" id="PR00039">
    <property type="entry name" value="HTHLYSR"/>
</dbReference>
<dbReference type="AlphaFoldDB" id="A0A939ELS3"/>